<dbReference type="InterPro" id="IPR017438">
    <property type="entry name" value="ATP-NAD_kinase_N"/>
</dbReference>
<dbReference type="GO" id="GO:0005737">
    <property type="term" value="C:cytoplasm"/>
    <property type="evidence" value="ECO:0007669"/>
    <property type="project" value="TreeGrafter"/>
</dbReference>
<dbReference type="InterPro" id="IPR050187">
    <property type="entry name" value="Lipid_Phosphate_FormReg"/>
</dbReference>
<dbReference type="Pfam" id="PF00781">
    <property type="entry name" value="DAGK_cat"/>
    <property type="match status" value="1"/>
</dbReference>
<evidence type="ECO:0000313" key="4">
    <source>
        <dbReference type="Proteomes" id="UP000286097"/>
    </source>
</evidence>
<dbReference type="EMBL" id="QKXF01000318">
    <property type="protein sequence ID" value="RQM12641.1"/>
    <property type="molecule type" value="Genomic_DNA"/>
</dbReference>
<dbReference type="PROSITE" id="PS50146">
    <property type="entry name" value="DAGK"/>
    <property type="match status" value="1"/>
</dbReference>
<reference evidence="3 4" key="1">
    <citation type="submission" date="2018-06" db="EMBL/GenBank/DDBJ databases">
        <title>Comparative genomics of downy mildews reveals potential adaptations to biotrophy.</title>
        <authorList>
            <person name="Fletcher K."/>
            <person name="Klosterman S.J."/>
            <person name="Derevnina L."/>
            <person name="Martin F."/>
            <person name="Koike S."/>
            <person name="Reyes Chin-Wo S."/>
            <person name="Mou B."/>
            <person name="Michelmore R."/>
        </authorList>
    </citation>
    <scope>NUCLEOTIDE SEQUENCE [LARGE SCALE GENOMIC DNA]</scope>
    <source>
        <strain evidence="3 4">R13</strain>
    </source>
</reference>
<feature type="domain" description="DAGKc" evidence="2">
    <location>
        <begin position="189"/>
        <end position="331"/>
    </location>
</feature>
<dbReference type="PANTHER" id="PTHR12358:SF31">
    <property type="entry name" value="ACYLGLYCEROL KINASE, MITOCHONDRIAL"/>
    <property type="match status" value="1"/>
</dbReference>
<dbReference type="AlphaFoldDB" id="A0A425C6I6"/>
<evidence type="ECO:0000256" key="1">
    <source>
        <dbReference type="SAM" id="MobiDB-lite"/>
    </source>
</evidence>
<dbReference type="GO" id="GO:0046512">
    <property type="term" value="P:sphingosine biosynthetic process"/>
    <property type="evidence" value="ECO:0007669"/>
    <property type="project" value="TreeGrafter"/>
</dbReference>
<feature type="region of interest" description="Disordered" evidence="1">
    <location>
        <begin position="550"/>
        <end position="577"/>
    </location>
</feature>
<dbReference type="SUPFAM" id="SSF111331">
    <property type="entry name" value="NAD kinase/diacylglycerol kinase-like"/>
    <property type="match status" value="1"/>
</dbReference>
<dbReference type="Gene3D" id="3.40.50.10330">
    <property type="entry name" value="Probable inorganic polyphosphate/atp-NAD kinase, domain 1"/>
    <property type="match status" value="1"/>
</dbReference>
<protein>
    <recommendedName>
        <fullName evidence="2">DAGKc domain-containing protein</fullName>
    </recommendedName>
</protein>
<dbReference type="VEuPathDB" id="FungiDB:DD237_007847"/>
<comment type="caution">
    <text evidence="3">The sequence shown here is derived from an EMBL/GenBank/DDBJ whole genome shotgun (WGS) entry which is preliminary data.</text>
</comment>
<evidence type="ECO:0000313" key="3">
    <source>
        <dbReference type="EMBL" id="RQM12641.1"/>
    </source>
</evidence>
<dbReference type="GO" id="GO:0016773">
    <property type="term" value="F:phosphotransferase activity, alcohol group as acceptor"/>
    <property type="evidence" value="ECO:0007669"/>
    <property type="project" value="UniProtKB-ARBA"/>
</dbReference>
<accession>A0A425C6I6</accession>
<gene>
    <name evidence="3" type="ORF">DD237_007847</name>
</gene>
<dbReference type="Proteomes" id="UP000286097">
    <property type="component" value="Unassembled WGS sequence"/>
</dbReference>
<proteinExistence type="predicted"/>
<sequence>MSTSEATTTIPVASNTIHSDNSELDMSCTLRENLTSLTALLAELQLYQVVKTLWRVNSHDPIRFDLTTSHCVVEAVGSKKQTLKLSWGDVLGAHVLTVDGEHVKTSVDNLDTVAANTLFLLSIFACICSSDRVNTLKTRITREFVFRFNGKQLQQVLQLQRTINCVADPRNYETVQQLKTLDELKVVERPQRKFLILVNPVSGSGRALQIYENKVAPVFKFANVETEVKIMEHSNHAMEVVMEMPLGVYDCVVAVGGDGSLYEIVQGLMKRTDWNNAIRQPIGVIPGGSGNGLAHSITHRCGEKGKPVNAAFVLAKGMPHDLDITSVRNEKETKYSFLSLEWASIADVDIGSEKLRMLGDLRFTVAFINQIVFQRPEYPGKIWYLEEENENPLHYFDTNDPKSTDRPKMDLFDGNGQGPPQSIDLKNGEVQAIEEKTEKNVDQGGKWKELSGHFRIVWVMNVSHAASDAHIAPEQCERRKLHAIRSLPTRCGNDRLAPSTFRPGLHSSQSSLRLLAPLHSSSLLTVGGLGRFHRTSPFWGDPSTWGRSYQSSAVDSRSPLQDTRFCPGTQASGTQFD</sequence>
<dbReference type="Gene3D" id="2.60.200.40">
    <property type="match status" value="1"/>
</dbReference>
<dbReference type="PANTHER" id="PTHR12358">
    <property type="entry name" value="SPHINGOSINE KINASE"/>
    <property type="match status" value="1"/>
</dbReference>
<organism evidence="3 4">
    <name type="scientific">Peronospora effusa</name>
    <dbReference type="NCBI Taxonomy" id="542832"/>
    <lineage>
        <taxon>Eukaryota</taxon>
        <taxon>Sar</taxon>
        <taxon>Stramenopiles</taxon>
        <taxon>Oomycota</taxon>
        <taxon>Peronosporomycetes</taxon>
        <taxon>Peronosporales</taxon>
        <taxon>Peronosporaceae</taxon>
        <taxon>Peronospora</taxon>
    </lineage>
</organism>
<dbReference type="SMART" id="SM00046">
    <property type="entry name" value="DAGKc"/>
    <property type="match status" value="1"/>
</dbReference>
<dbReference type="GO" id="GO:0001727">
    <property type="term" value="F:lipid kinase activity"/>
    <property type="evidence" value="ECO:0007669"/>
    <property type="project" value="TreeGrafter"/>
</dbReference>
<dbReference type="InterPro" id="IPR001206">
    <property type="entry name" value="Diacylglycerol_kinase_cat_dom"/>
</dbReference>
<dbReference type="InterPro" id="IPR016064">
    <property type="entry name" value="NAD/diacylglycerol_kinase_sf"/>
</dbReference>
<feature type="compositionally biased region" description="Polar residues" evidence="1">
    <location>
        <begin position="550"/>
        <end position="561"/>
    </location>
</feature>
<evidence type="ECO:0000259" key="2">
    <source>
        <dbReference type="PROSITE" id="PS50146"/>
    </source>
</evidence>
<dbReference type="GO" id="GO:0016020">
    <property type="term" value="C:membrane"/>
    <property type="evidence" value="ECO:0007669"/>
    <property type="project" value="TreeGrafter"/>
</dbReference>
<name>A0A425C6I6_9STRA</name>